<dbReference type="Pfam" id="PF04773">
    <property type="entry name" value="FecR"/>
    <property type="match status" value="1"/>
</dbReference>
<dbReference type="InterPro" id="IPR032508">
    <property type="entry name" value="FecR_C"/>
</dbReference>
<dbReference type="PANTHER" id="PTHR30273:SF2">
    <property type="entry name" value="PROTEIN FECR"/>
    <property type="match status" value="1"/>
</dbReference>
<dbReference type="RefSeq" id="WP_129605497.1">
    <property type="nucleotide sequence ID" value="NZ_CP035544.1"/>
</dbReference>
<keyword evidence="1" id="KW-1133">Transmembrane helix</keyword>
<reference evidence="4 5" key="1">
    <citation type="submission" date="2019-01" db="EMBL/GenBank/DDBJ databases">
        <title>Muriicola soli sp. nov., isolated from soil.</title>
        <authorList>
            <person name="Kang H.J."/>
            <person name="Kim S.B."/>
        </authorList>
    </citation>
    <scope>NUCLEOTIDE SEQUENCE [LARGE SCALE GENOMIC DNA]</scope>
    <source>
        <strain evidence="4 5">MMS17-SY002</strain>
    </source>
</reference>
<protein>
    <submittedName>
        <fullName evidence="4">FecR family protein</fullName>
    </submittedName>
</protein>
<dbReference type="GO" id="GO:0016989">
    <property type="term" value="F:sigma factor antagonist activity"/>
    <property type="evidence" value="ECO:0007669"/>
    <property type="project" value="TreeGrafter"/>
</dbReference>
<dbReference type="InterPro" id="IPR012373">
    <property type="entry name" value="Ferrdict_sens_TM"/>
</dbReference>
<dbReference type="InterPro" id="IPR006860">
    <property type="entry name" value="FecR"/>
</dbReference>
<evidence type="ECO:0000259" key="2">
    <source>
        <dbReference type="Pfam" id="PF04773"/>
    </source>
</evidence>
<dbReference type="OrthoDB" id="1097347at2"/>
<proteinExistence type="predicted"/>
<dbReference type="Gene3D" id="2.60.120.1440">
    <property type="match status" value="1"/>
</dbReference>
<feature type="domain" description="Protein FecR C-terminal" evidence="3">
    <location>
        <begin position="232"/>
        <end position="296"/>
    </location>
</feature>
<keyword evidence="1" id="KW-0472">Membrane</keyword>
<sequence length="303" mass="34177">MQENYLAKWLNNELSGEDLETFKRSEEYASYLKIVKASDSLTPPSFDVEQALADLKKRQEVSEPKVIKMRTSGFLMRIAAAVTVLIAASIFYISTLDESFTTEYAQRTEIVLPDASEVTLNAGSELSFSERNWDQERKLSLKGEAYFKVAKGEKFTVNTPMGIVSVLGTQFNVESRDEFFEVSCYEGLVSVKFQNKERKLPAGTSFLVIKGKIIDVQMPVTTEPSWINNESSFKSIPFVYVLQEFERQYNVEVETQNVDLNALFTGTFSNTNINLALQSISTPSQINFTLEGNKVLFYADNAP</sequence>
<evidence type="ECO:0000313" key="5">
    <source>
        <dbReference type="Proteomes" id="UP000290889"/>
    </source>
</evidence>
<keyword evidence="5" id="KW-1185">Reference proteome</keyword>
<evidence type="ECO:0000256" key="1">
    <source>
        <dbReference type="SAM" id="Phobius"/>
    </source>
</evidence>
<evidence type="ECO:0000313" key="4">
    <source>
        <dbReference type="EMBL" id="QBA64825.1"/>
    </source>
</evidence>
<name>A0A411EAS3_9FLAO</name>
<keyword evidence="1" id="KW-0812">Transmembrane</keyword>
<dbReference type="KEGG" id="mur:EQY75_09975"/>
<feature type="domain" description="FecR protein" evidence="2">
    <location>
        <begin position="101"/>
        <end position="189"/>
    </location>
</feature>
<feature type="transmembrane region" description="Helical" evidence="1">
    <location>
        <begin position="74"/>
        <end position="93"/>
    </location>
</feature>
<dbReference type="AlphaFoldDB" id="A0A411EAS3"/>
<accession>A0A411EAS3</accession>
<dbReference type="PANTHER" id="PTHR30273">
    <property type="entry name" value="PERIPLASMIC SIGNAL SENSOR AND SIGMA FACTOR ACTIVATOR FECR-RELATED"/>
    <property type="match status" value="1"/>
</dbReference>
<dbReference type="Gene3D" id="3.55.50.30">
    <property type="match status" value="1"/>
</dbReference>
<dbReference type="Pfam" id="PF16344">
    <property type="entry name" value="FecR_C"/>
    <property type="match status" value="1"/>
</dbReference>
<dbReference type="Proteomes" id="UP000290889">
    <property type="component" value="Chromosome"/>
</dbReference>
<evidence type="ECO:0000259" key="3">
    <source>
        <dbReference type="Pfam" id="PF16344"/>
    </source>
</evidence>
<organism evidence="4 5">
    <name type="scientific">Muriicola soli</name>
    <dbReference type="NCBI Taxonomy" id="2507538"/>
    <lineage>
        <taxon>Bacteria</taxon>
        <taxon>Pseudomonadati</taxon>
        <taxon>Bacteroidota</taxon>
        <taxon>Flavobacteriia</taxon>
        <taxon>Flavobacteriales</taxon>
        <taxon>Flavobacteriaceae</taxon>
        <taxon>Muriicola</taxon>
    </lineage>
</organism>
<dbReference type="EMBL" id="CP035544">
    <property type="protein sequence ID" value="QBA64825.1"/>
    <property type="molecule type" value="Genomic_DNA"/>
</dbReference>
<gene>
    <name evidence="4" type="ORF">EQY75_09975</name>
</gene>
<dbReference type="PIRSF" id="PIRSF018266">
    <property type="entry name" value="FecR"/>
    <property type="match status" value="1"/>
</dbReference>